<dbReference type="Proteomes" id="UP000267268">
    <property type="component" value="Chromosome 1"/>
</dbReference>
<dbReference type="KEGG" id="fll:EI427_04825"/>
<proteinExistence type="predicted"/>
<name>A0A3Q9FJJ8_9BACT</name>
<evidence type="ECO:0000313" key="1">
    <source>
        <dbReference type="EMBL" id="AZQ61575.1"/>
    </source>
</evidence>
<accession>A0A3Q9FJJ8</accession>
<reference evidence="1 2" key="1">
    <citation type="submission" date="2018-12" db="EMBL/GenBank/DDBJ databases">
        <title>Flammeovirga pectinis sp. nov., isolated from the gut of the Korean scallop, Patinopecten yessoensis.</title>
        <authorList>
            <person name="Bae J.-W."/>
            <person name="Jeong Y.-S."/>
            <person name="Kang W."/>
        </authorList>
    </citation>
    <scope>NUCLEOTIDE SEQUENCE [LARGE SCALE GENOMIC DNA]</scope>
    <source>
        <strain evidence="1 2">L12M1</strain>
    </source>
</reference>
<sequence>MRKSGVDFYDTIRGAHGHNLISFFFGTGGDYFDSPADQRAIFRGYHYNKYIPSPPTKFANSIILPTYNLNNPMN</sequence>
<keyword evidence="2" id="KW-1185">Reference proteome</keyword>
<organism evidence="1 2">
    <name type="scientific">Flammeovirga pectinis</name>
    <dbReference type="NCBI Taxonomy" id="2494373"/>
    <lineage>
        <taxon>Bacteria</taxon>
        <taxon>Pseudomonadati</taxon>
        <taxon>Bacteroidota</taxon>
        <taxon>Cytophagia</taxon>
        <taxon>Cytophagales</taxon>
        <taxon>Flammeovirgaceae</taxon>
        <taxon>Flammeovirga</taxon>
    </lineage>
</organism>
<gene>
    <name evidence="1" type="ORF">EI427_04825</name>
</gene>
<evidence type="ECO:0000313" key="2">
    <source>
        <dbReference type="Proteomes" id="UP000267268"/>
    </source>
</evidence>
<dbReference type="EMBL" id="CP034562">
    <property type="protein sequence ID" value="AZQ61575.1"/>
    <property type="molecule type" value="Genomic_DNA"/>
</dbReference>
<protein>
    <submittedName>
        <fullName evidence="1">Uncharacterized protein</fullName>
    </submittedName>
</protein>
<dbReference type="AlphaFoldDB" id="A0A3Q9FJJ8"/>
<dbReference type="RefSeq" id="WP_126612198.1">
    <property type="nucleotide sequence ID" value="NZ_CP034562.1"/>
</dbReference>